<feature type="domain" description="PucR C-terminal helix-turn-helix" evidence="2">
    <location>
        <begin position="350"/>
        <end position="404"/>
    </location>
</feature>
<dbReference type="EMBL" id="SJZJ01000001">
    <property type="protein sequence ID" value="TCJ31045.1"/>
    <property type="molecule type" value="Genomic_DNA"/>
</dbReference>
<organism evidence="5 6">
    <name type="scientific">Nocardioides jejuensis</name>
    <dbReference type="NCBI Taxonomy" id="2502782"/>
    <lineage>
        <taxon>Bacteria</taxon>
        <taxon>Bacillati</taxon>
        <taxon>Actinomycetota</taxon>
        <taxon>Actinomycetes</taxon>
        <taxon>Propionibacteriales</taxon>
        <taxon>Nocardioidaceae</taxon>
        <taxon>Nocardioides</taxon>
    </lineage>
</organism>
<gene>
    <name evidence="5" type="ORF">EPD65_00260</name>
</gene>
<evidence type="ECO:0008006" key="7">
    <source>
        <dbReference type="Google" id="ProtNLM"/>
    </source>
</evidence>
<dbReference type="PANTHER" id="PTHR33744:SF1">
    <property type="entry name" value="DNA-BINDING TRANSCRIPTIONAL ACTIVATOR ADER"/>
    <property type="match status" value="1"/>
</dbReference>
<dbReference type="PANTHER" id="PTHR33744">
    <property type="entry name" value="CARBOHYDRATE DIACID REGULATOR"/>
    <property type="match status" value="1"/>
</dbReference>
<comment type="caution">
    <text evidence="5">The sequence shown here is derived from an EMBL/GenBank/DDBJ whole genome shotgun (WGS) entry which is preliminary data.</text>
</comment>
<dbReference type="Pfam" id="PF17853">
    <property type="entry name" value="GGDEF_2"/>
    <property type="match status" value="1"/>
</dbReference>
<evidence type="ECO:0000259" key="4">
    <source>
        <dbReference type="Pfam" id="PF17853"/>
    </source>
</evidence>
<comment type="similarity">
    <text evidence="1">Belongs to the CdaR family.</text>
</comment>
<dbReference type="InterPro" id="IPR025751">
    <property type="entry name" value="RsbRD_N_dom"/>
</dbReference>
<dbReference type="RefSeq" id="WP_131580759.1">
    <property type="nucleotide sequence ID" value="NZ_SJZJ01000001.1"/>
</dbReference>
<evidence type="ECO:0000313" key="5">
    <source>
        <dbReference type="EMBL" id="TCJ31045.1"/>
    </source>
</evidence>
<evidence type="ECO:0000259" key="3">
    <source>
        <dbReference type="Pfam" id="PF14361"/>
    </source>
</evidence>
<accession>A0A4R1CKS0</accession>
<dbReference type="InterPro" id="IPR041522">
    <property type="entry name" value="CdaR_GGDEF"/>
</dbReference>
<dbReference type="OrthoDB" id="3663486at2"/>
<evidence type="ECO:0000313" key="6">
    <source>
        <dbReference type="Proteomes" id="UP000295453"/>
    </source>
</evidence>
<keyword evidence="6" id="KW-1185">Reference proteome</keyword>
<dbReference type="Proteomes" id="UP000295453">
    <property type="component" value="Unassembled WGS sequence"/>
</dbReference>
<name>A0A4R1CKS0_9ACTN</name>
<dbReference type="InterPro" id="IPR025736">
    <property type="entry name" value="PucR_C-HTH_dom"/>
</dbReference>
<reference evidence="5 6" key="1">
    <citation type="submission" date="2019-03" db="EMBL/GenBank/DDBJ databases">
        <authorList>
            <person name="Kim M.K.M."/>
        </authorList>
    </citation>
    <scope>NUCLEOTIDE SEQUENCE [LARGE SCALE GENOMIC DNA]</scope>
    <source>
        <strain evidence="5 6">18JY15-6</strain>
    </source>
</reference>
<dbReference type="Pfam" id="PF14361">
    <property type="entry name" value="RsbRD_N"/>
    <property type="match status" value="1"/>
</dbReference>
<dbReference type="AlphaFoldDB" id="A0A4R1CKS0"/>
<dbReference type="Pfam" id="PF13556">
    <property type="entry name" value="HTH_30"/>
    <property type="match status" value="1"/>
</dbReference>
<sequence>MSAGEFAGAPEAVAAELRRTAAELLEDVSSYADDMLAYILERIPEAGADDDLRGLTLGSCSSNLEGALSMVRHGIDVSAATAPVTALEHARAMASRGYSVDVMLRFYRIGHAYFSERILSGITEFVADPRLAMQVAADLQRYGFAYADRISSQVAAEYVAELDRMQNRARAARTDAVRALIAGQAVDLGRLERTLSHRLTGFQTAFVCWTDTEDADLARVGAAVGSHLGSTHPLLVPDGVQALWGWVATVRAPDLELTALEPLAARIPAGVRVSIGNTAHGATGFRASHAEAQRGRRIVELSGRDARLTVYADVALVDAMTGDLDLARAFVAAELGALAQRGRREDEERQTLLAVLDAQGGLAAAASQLGLHRNTVLQRLRRAEERRGRPATERVVELHAALRLTEALGLAVLPPPD</sequence>
<dbReference type="InterPro" id="IPR051448">
    <property type="entry name" value="CdaR-like_regulators"/>
</dbReference>
<dbReference type="Gene3D" id="1.10.10.2840">
    <property type="entry name" value="PucR C-terminal helix-turn-helix domain"/>
    <property type="match status" value="1"/>
</dbReference>
<evidence type="ECO:0000259" key="2">
    <source>
        <dbReference type="Pfam" id="PF13556"/>
    </source>
</evidence>
<feature type="domain" description="RsbT co-antagonist protein RsbRD N-terminal" evidence="3">
    <location>
        <begin position="32"/>
        <end position="173"/>
    </location>
</feature>
<feature type="domain" description="CdaR GGDEF-like" evidence="4">
    <location>
        <begin position="187"/>
        <end position="297"/>
    </location>
</feature>
<proteinExistence type="inferred from homology"/>
<dbReference type="InterPro" id="IPR042070">
    <property type="entry name" value="PucR_C-HTH_sf"/>
</dbReference>
<protein>
    <recommendedName>
        <fullName evidence="7">PucR family transcriptional regulator</fullName>
    </recommendedName>
</protein>
<evidence type="ECO:0000256" key="1">
    <source>
        <dbReference type="ARBA" id="ARBA00006754"/>
    </source>
</evidence>